<dbReference type="STRING" id="70415.A0A5S6QWG9"/>
<name>A0A5S6QWG9_TRIMR</name>
<dbReference type="GO" id="GO:0008270">
    <property type="term" value="F:zinc ion binding"/>
    <property type="evidence" value="ECO:0007669"/>
    <property type="project" value="UniProtKB-KW"/>
</dbReference>
<dbReference type="Pfam" id="PF17180">
    <property type="entry name" value="Zn_ribbon_3CxxC_2"/>
    <property type="match status" value="1"/>
</dbReference>
<evidence type="ECO:0000256" key="3">
    <source>
        <dbReference type="ARBA" id="ARBA00022833"/>
    </source>
</evidence>
<evidence type="ECO:0000256" key="2">
    <source>
        <dbReference type="ARBA" id="ARBA00022771"/>
    </source>
</evidence>
<dbReference type="AlphaFoldDB" id="A0A5S6QWG9"/>
<evidence type="ECO:0000256" key="1">
    <source>
        <dbReference type="ARBA" id="ARBA00022723"/>
    </source>
</evidence>
<feature type="domain" description="Zinc finger" evidence="5">
    <location>
        <begin position="142"/>
        <end position="183"/>
    </location>
</feature>
<dbReference type="Proteomes" id="UP000046395">
    <property type="component" value="Unassembled WGS sequence"/>
</dbReference>
<keyword evidence="6" id="KW-1185">Reference proteome</keyword>
<evidence type="ECO:0000259" key="5">
    <source>
        <dbReference type="Pfam" id="PF17180"/>
    </source>
</evidence>
<dbReference type="WBParaSite" id="TMUE_3000011151.1">
    <property type="protein sequence ID" value="TMUE_3000011151.1"/>
    <property type="gene ID" value="WBGene00286490"/>
</dbReference>
<evidence type="ECO:0000313" key="7">
    <source>
        <dbReference type="WBParaSite" id="TMUE_3000011151.1"/>
    </source>
</evidence>
<reference evidence="6" key="2">
    <citation type="submission" date="2014-03" db="EMBL/GenBank/DDBJ databases">
        <title>The whipworm genome and dual-species transcriptomics of an intimate host-pathogen interaction.</title>
        <authorList>
            <person name="Foth B.J."/>
            <person name="Tsai I.J."/>
            <person name="Reid A.J."/>
            <person name="Bancroft A.J."/>
            <person name="Nichol S."/>
            <person name="Tracey A."/>
            <person name="Holroyd N."/>
            <person name="Cotton J.A."/>
            <person name="Stanley E.J."/>
            <person name="Zarowiecki M."/>
            <person name="Liu J.Z."/>
            <person name="Huckvale T."/>
            <person name="Cooper P.J."/>
            <person name="Grencis R.K."/>
            <person name="Berriman M."/>
        </authorList>
    </citation>
    <scope>NUCLEOTIDE SEQUENCE [LARGE SCALE GENOMIC DNA]</scope>
    <source>
        <strain evidence="6">Edinburgh</strain>
    </source>
</reference>
<proteinExistence type="predicted"/>
<evidence type="ECO:0000259" key="4">
    <source>
        <dbReference type="Pfam" id="PF13696"/>
    </source>
</evidence>
<evidence type="ECO:0000313" key="8">
    <source>
        <dbReference type="WBParaSite" id="TMUE_3000011242.1"/>
    </source>
</evidence>
<protein>
    <submittedName>
        <fullName evidence="7 8">Zinc-binding domain-containing protein</fullName>
    </submittedName>
</protein>
<keyword evidence="2" id="KW-0863">Zinc-finger</keyword>
<reference evidence="6" key="1">
    <citation type="submission" date="2013-11" db="EMBL/GenBank/DDBJ databases">
        <authorList>
            <person name="Aslett M."/>
        </authorList>
    </citation>
    <scope>NUCLEOTIDE SEQUENCE [LARGE SCALE GENOMIC DNA]</scope>
    <source>
        <strain evidence="6">Edinburgh</strain>
    </source>
</reference>
<dbReference type="WBParaSite" id="TMUE_3000011242.1">
    <property type="protein sequence ID" value="TMUE_3000011242.1"/>
    <property type="gene ID" value="WBGene00301236"/>
</dbReference>
<evidence type="ECO:0000313" key="6">
    <source>
        <dbReference type="Proteomes" id="UP000046395"/>
    </source>
</evidence>
<keyword evidence="1" id="KW-0479">Metal-binding</keyword>
<reference evidence="7 8" key="3">
    <citation type="submission" date="2019-12" db="UniProtKB">
        <authorList>
            <consortium name="WormBaseParasite"/>
        </authorList>
    </citation>
    <scope>IDENTIFICATION</scope>
</reference>
<feature type="domain" description="Zinc knuckle CX2CX3GHX4C" evidence="4">
    <location>
        <begin position="108"/>
        <end position="127"/>
    </location>
</feature>
<accession>A0A5S6QWG9</accession>
<organism evidence="6 8">
    <name type="scientific">Trichuris muris</name>
    <name type="common">Mouse whipworm</name>
    <dbReference type="NCBI Taxonomy" id="70415"/>
    <lineage>
        <taxon>Eukaryota</taxon>
        <taxon>Metazoa</taxon>
        <taxon>Ecdysozoa</taxon>
        <taxon>Nematoda</taxon>
        <taxon>Enoplea</taxon>
        <taxon>Dorylaimia</taxon>
        <taxon>Trichinellida</taxon>
        <taxon>Trichuridae</taxon>
        <taxon>Trichuris</taxon>
    </lineage>
</organism>
<dbReference type="Pfam" id="PF13696">
    <property type="entry name" value="zf-CCHC_2"/>
    <property type="match status" value="1"/>
</dbReference>
<dbReference type="InterPro" id="IPR025829">
    <property type="entry name" value="Zn_knuckle_CX2CX3GHX4C"/>
</dbReference>
<dbReference type="InterPro" id="IPR033446">
    <property type="entry name" value="ZCCHC24_Znf-3CxxC"/>
</dbReference>
<keyword evidence="3" id="KW-0862">Zinc</keyword>
<sequence>MADEGQKDLRALTEMGTIALSAVQQVLDEKYDLSDTILAVSQPLLEFYSKDSNAWIYGFGKSGGVTTGRRHASSEFRLENSAGTPAGSLEREGSLEEMRQLLKPRRPPPGYMCHVCFSTEHFVRLCPVGLNIPSRTPYKGPKRSIGVFICPGCKKKWTSMYSYAGEGQKCWRCAVNAYPKKQYPLHELGNPRSVAVHKYVNGLSKRFNYLSLNDDDEPM</sequence>